<dbReference type="GO" id="GO:0005829">
    <property type="term" value="C:cytosol"/>
    <property type="evidence" value="ECO:0007669"/>
    <property type="project" value="TreeGrafter"/>
</dbReference>
<evidence type="ECO:0000256" key="1">
    <source>
        <dbReference type="ARBA" id="ARBA00022676"/>
    </source>
</evidence>
<dbReference type="NCBIfam" id="TIGR02195">
    <property type="entry name" value="heptsyl_trn_II"/>
    <property type="match status" value="1"/>
</dbReference>
<dbReference type="EC" id="2.4.99.24" evidence="4"/>
<dbReference type="GO" id="GO:0008713">
    <property type="term" value="F:ADP-heptose-lipopolysaccharide heptosyltransferase activity"/>
    <property type="evidence" value="ECO:0007669"/>
    <property type="project" value="UniProtKB-EC"/>
</dbReference>
<keyword evidence="1" id="KW-0328">Glycosyltransferase</keyword>
<gene>
    <name evidence="6" type="primary">waaF</name>
    <name evidence="6" type="ORF">DCW48_00090</name>
</gene>
<dbReference type="CDD" id="cd03789">
    <property type="entry name" value="GT9_LPS_heptosyltransferase"/>
    <property type="match status" value="1"/>
</dbReference>
<evidence type="ECO:0000256" key="4">
    <source>
        <dbReference type="ARBA" id="ARBA00044042"/>
    </source>
</evidence>
<comment type="catalytic activity">
    <reaction evidence="5">
        <text>an L-alpha-D-Hep-(1-&gt;5)-[alpha-Kdo-(2-&gt;4)]-alpha-Kdo-(2-&gt;6)-lipid A + ADP-L-glycero-beta-D-manno-heptose = an L-alpha-D-Hep-(1-&gt;3)-L-alpha-D-Hep-(1-&gt;5)-[alpha-Kdo-(2-&gt;4)]-alpha-Kdo-(2-&gt;6)-lipid A + ADP + H(+)</text>
        <dbReference type="Rhea" id="RHEA:74071"/>
        <dbReference type="ChEBI" id="CHEBI:15378"/>
        <dbReference type="ChEBI" id="CHEBI:61506"/>
        <dbReference type="ChEBI" id="CHEBI:193068"/>
        <dbReference type="ChEBI" id="CHEBI:193069"/>
        <dbReference type="ChEBI" id="CHEBI:456216"/>
        <dbReference type="EC" id="2.4.99.24"/>
    </reaction>
</comment>
<evidence type="ECO:0000256" key="2">
    <source>
        <dbReference type="ARBA" id="ARBA00022679"/>
    </source>
</evidence>
<dbReference type="Pfam" id="PF01075">
    <property type="entry name" value="Glyco_transf_9"/>
    <property type="match status" value="1"/>
</dbReference>
<name>A0A351R7X2_9PROT</name>
<organism evidence="6 7">
    <name type="scientific">Methylotenera mobilis</name>
    <dbReference type="NCBI Taxonomy" id="359408"/>
    <lineage>
        <taxon>Bacteria</taxon>
        <taxon>Pseudomonadati</taxon>
        <taxon>Pseudomonadota</taxon>
        <taxon>Betaproteobacteria</taxon>
        <taxon>Nitrosomonadales</taxon>
        <taxon>Methylophilaceae</taxon>
        <taxon>Methylotenera</taxon>
    </lineage>
</organism>
<evidence type="ECO:0000256" key="3">
    <source>
        <dbReference type="ARBA" id="ARBA00043995"/>
    </source>
</evidence>
<dbReference type="SUPFAM" id="SSF53756">
    <property type="entry name" value="UDP-Glycosyltransferase/glycogen phosphorylase"/>
    <property type="match status" value="1"/>
</dbReference>
<dbReference type="PANTHER" id="PTHR30160">
    <property type="entry name" value="TETRAACYLDISACCHARIDE 4'-KINASE-RELATED"/>
    <property type="match status" value="1"/>
</dbReference>
<dbReference type="FunFam" id="3.40.50.2000:FF:000023">
    <property type="entry name" value="ADP-heptose--LPS heptosyltransferase II"/>
    <property type="match status" value="1"/>
</dbReference>
<reference evidence="6 7" key="1">
    <citation type="journal article" date="2018" name="Nat. Biotechnol.">
        <title>A standardized bacterial taxonomy based on genome phylogeny substantially revises the tree of life.</title>
        <authorList>
            <person name="Parks D.H."/>
            <person name="Chuvochina M."/>
            <person name="Waite D.W."/>
            <person name="Rinke C."/>
            <person name="Skarshewski A."/>
            <person name="Chaumeil P.A."/>
            <person name="Hugenholtz P."/>
        </authorList>
    </citation>
    <scope>NUCLEOTIDE SEQUENCE [LARGE SCALE GENOMIC DNA]</scope>
    <source>
        <strain evidence="6">UBA9958</strain>
    </source>
</reference>
<keyword evidence="2 6" id="KW-0808">Transferase</keyword>
<dbReference type="EMBL" id="DNAA01000003">
    <property type="protein sequence ID" value="HBA08143.1"/>
    <property type="molecule type" value="Genomic_DNA"/>
</dbReference>
<dbReference type="Gene3D" id="3.40.50.2000">
    <property type="entry name" value="Glycogen Phosphorylase B"/>
    <property type="match status" value="2"/>
</dbReference>
<evidence type="ECO:0000313" key="7">
    <source>
        <dbReference type="Proteomes" id="UP000264313"/>
    </source>
</evidence>
<proteinExistence type="inferred from homology"/>
<dbReference type="InterPro" id="IPR002201">
    <property type="entry name" value="Glyco_trans_9"/>
</dbReference>
<accession>A0A351R7X2</accession>
<dbReference type="PANTHER" id="PTHR30160:SF7">
    <property type="entry name" value="ADP-HEPTOSE--LPS HEPTOSYLTRANSFERASE 2"/>
    <property type="match status" value="1"/>
</dbReference>
<dbReference type="InterPro" id="IPR051199">
    <property type="entry name" value="LPS_LOS_Heptosyltrfase"/>
</dbReference>
<sequence length="342" mass="37702">MTNTTNKILILGPAWVGDMVMAQSLFKVLKNNHPDCIIDVAAPAWTLPLLERMPEVSGKIPLPFKHGELAFFDRIKFGKSLRNQGYTQAIVLTNSLKSALLPWAANIKQRTSYLGEMRYGLINDVRPLDKTKLKKTVERFVNLGLSRAQTLTSPIPIPTLKYSKTNALSILNKIGLTEPTSKILGLCPGAEFGEAKRWPIEHYAEVANQALNQGWQVWLFGSEKDIPVTSAINQITQNRCTDFGGKTKLGEAIDLMAMCDSIISNDSGLMHVAAALDKHLIAIYGSSDPHHTPPMHPNAVVEYLGLACSPCFKRECPLGHLNCLVNIKPNDVIKKVIPITQS</sequence>
<dbReference type="STRING" id="1132855.GCA_000384255_00937"/>
<dbReference type="Proteomes" id="UP000264313">
    <property type="component" value="Unassembled WGS sequence"/>
</dbReference>
<evidence type="ECO:0000313" key="6">
    <source>
        <dbReference type="EMBL" id="HBA08143.1"/>
    </source>
</evidence>
<protein>
    <recommendedName>
        <fullName evidence="4">lipopolysaccharide heptosyltransferase II</fullName>
        <ecNumber evidence="4">2.4.99.24</ecNumber>
    </recommendedName>
</protein>
<dbReference type="InterPro" id="IPR011910">
    <property type="entry name" value="RfaF"/>
</dbReference>
<comment type="caution">
    <text evidence="6">The sequence shown here is derived from an EMBL/GenBank/DDBJ whole genome shotgun (WGS) entry which is preliminary data.</text>
</comment>
<dbReference type="GO" id="GO:0009244">
    <property type="term" value="P:lipopolysaccharide core region biosynthetic process"/>
    <property type="evidence" value="ECO:0007669"/>
    <property type="project" value="TreeGrafter"/>
</dbReference>
<evidence type="ECO:0000256" key="5">
    <source>
        <dbReference type="ARBA" id="ARBA00047503"/>
    </source>
</evidence>
<comment type="similarity">
    <text evidence="3">Belongs to the glycosyltransferase 9 family.</text>
</comment>
<dbReference type="AlphaFoldDB" id="A0A351R7X2"/>